<feature type="transmembrane region" description="Helical" evidence="1">
    <location>
        <begin position="271"/>
        <end position="290"/>
    </location>
</feature>
<evidence type="ECO:0008006" key="4">
    <source>
        <dbReference type="Google" id="ProtNLM"/>
    </source>
</evidence>
<dbReference type="AlphaFoldDB" id="A0A7X9IJV7"/>
<reference evidence="2 3" key="1">
    <citation type="journal article" date="2020" name="Biotechnol. Biofuels">
        <title>New insights from the biogas microbiome by comprehensive genome-resolved metagenomics of nearly 1600 species originating from multiple anaerobic digesters.</title>
        <authorList>
            <person name="Campanaro S."/>
            <person name="Treu L."/>
            <person name="Rodriguez-R L.M."/>
            <person name="Kovalovszki A."/>
            <person name="Ziels R.M."/>
            <person name="Maus I."/>
            <person name="Zhu X."/>
            <person name="Kougias P.G."/>
            <person name="Basile A."/>
            <person name="Luo G."/>
            <person name="Schluter A."/>
            <person name="Konstantinidis K.T."/>
            <person name="Angelidaki I."/>
        </authorList>
    </citation>
    <scope>NUCLEOTIDE SEQUENCE [LARGE SCALE GENOMIC DNA]</scope>
    <source>
        <strain evidence="2">AS27yjCOA_65</strain>
    </source>
</reference>
<dbReference type="Pfam" id="PF14175">
    <property type="entry name" value="YaaC"/>
    <property type="match status" value="1"/>
</dbReference>
<dbReference type="Proteomes" id="UP000524246">
    <property type="component" value="Unassembled WGS sequence"/>
</dbReference>
<keyword evidence="1" id="KW-0472">Membrane</keyword>
<evidence type="ECO:0000313" key="3">
    <source>
        <dbReference type="Proteomes" id="UP000524246"/>
    </source>
</evidence>
<keyword evidence="1" id="KW-0812">Transmembrane</keyword>
<evidence type="ECO:0000256" key="1">
    <source>
        <dbReference type="SAM" id="Phobius"/>
    </source>
</evidence>
<dbReference type="EMBL" id="JAAZON010000211">
    <property type="protein sequence ID" value="NMC62517.1"/>
    <property type="molecule type" value="Genomic_DNA"/>
</dbReference>
<dbReference type="InterPro" id="IPR026988">
    <property type="entry name" value="YaaC-like"/>
</dbReference>
<protein>
    <recommendedName>
        <fullName evidence="4">YaaC family protein</fullName>
    </recommendedName>
</protein>
<accession>A0A7X9IJV7</accession>
<keyword evidence="1" id="KW-1133">Transmembrane helix</keyword>
<comment type="caution">
    <text evidence="2">The sequence shown here is derived from an EMBL/GenBank/DDBJ whole genome shotgun (WGS) entry which is preliminary data.</text>
</comment>
<sequence>MDQEIWQQLLSLESREVTQQWFSKIHGRELNIRRTREINAAAKQSREYFRNASNSDYSVRPLLTFYGVASLSRALILLLRREGGEESLSSGHGLTTVDWNGQLSGDTSVGLACLLELKVQTCAGLFNDFVRETKNRISLHVSSSAVDWRFNYDVPDVGKQVSLRDLFCRIPDLFKDFSNISADIRYANVSDLTYGLKNGFYAKVRNEYFEAFKHTYQDLGYKIETQDKWSTLTCDSAIFAKNIPLFVHSYVNKLFGTIPNLYIAEPFPGSLIYSQLCITYLIAYFLGMLARYYPTHWISLIHGEKGDALWPTINRAQQMVEKSFPELIIEMIYDLLKESLDKSSEK</sequence>
<proteinExistence type="predicted"/>
<evidence type="ECO:0000313" key="2">
    <source>
        <dbReference type="EMBL" id="NMC62517.1"/>
    </source>
</evidence>
<name>A0A7X9IJV7_9DELT</name>
<organism evidence="2 3">
    <name type="scientific">SAR324 cluster bacterium</name>
    <dbReference type="NCBI Taxonomy" id="2024889"/>
    <lineage>
        <taxon>Bacteria</taxon>
        <taxon>Deltaproteobacteria</taxon>
        <taxon>SAR324 cluster</taxon>
    </lineage>
</organism>
<gene>
    <name evidence="2" type="ORF">GYA55_05045</name>
</gene>